<gene>
    <name evidence="1" type="ORF">EC580_13495</name>
</gene>
<reference evidence="1" key="1">
    <citation type="submission" date="2018-10" db="EMBL/GenBank/DDBJ databases">
        <title>Acidithiobacillus sulfuriphilus sp. nov.: an extremely acidophilic sulfur-oxidizing chemolithotroph isolated from a neutral pH environment.</title>
        <authorList>
            <person name="Falagan C."/>
            <person name="Moya-Beltran A."/>
            <person name="Quatrini R."/>
            <person name="Johnson D.B."/>
        </authorList>
    </citation>
    <scope>NUCLEOTIDE SEQUENCE [LARGE SCALE GENOMIC DNA]</scope>
    <source>
        <strain evidence="1">CJ-2</strain>
    </source>
</reference>
<accession>A0A3M8QP25</accession>
<dbReference type="InterPro" id="IPR029062">
    <property type="entry name" value="Class_I_gatase-like"/>
</dbReference>
<dbReference type="CDD" id="cd01745">
    <property type="entry name" value="GATase1_2"/>
    <property type="match status" value="1"/>
</dbReference>
<dbReference type="PANTHER" id="PTHR43235">
    <property type="entry name" value="GLUTAMINE AMIDOTRANSFERASE PB2B2.05-RELATED"/>
    <property type="match status" value="1"/>
</dbReference>
<dbReference type="AlphaFoldDB" id="A0A3M8QP25"/>
<dbReference type="InterPro" id="IPR044668">
    <property type="entry name" value="PuuD-like"/>
</dbReference>
<evidence type="ECO:0000313" key="1">
    <source>
        <dbReference type="EMBL" id="RNF57967.1"/>
    </source>
</evidence>
<dbReference type="PANTHER" id="PTHR43235:SF1">
    <property type="entry name" value="GLUTAMINE AMIDOTRANSFERASE PB2B2.05-RELATED"/>
    <property type="match status" value="1"/>
</dbReference>
<proteinExistence type="predicted"/>
<dbReference type="EMBL" id="RIZI01000193">
    <property type="protein sequence ID" value="RNF57967.1"/>
    <property type="molecule type" value="Genomic_DNA"/>
</dbReference>
<dbReference type="InterPro" id="IPR011697">
    <property type="entry name" value="Peptidase_C26"/>
</dbReference>
<dbReference type="GO" id="GO:0005829">
    <property type="term" value="C:cytosol"/>
    <property type="evidence" value="ECO:0007669"/>
    <property type="project" value="TreeGrafter"/>
</dbReference>
<keyword evidence="1" id="KW-0378">Hydrolase</keyword>
<protein>
    <submittedName>
        <fullName evidence="1">Gamma-glutamyl-gamma-aminobutyrate hydrolase family protein</fullName>
    </submittedName>
</protein>
<dbReference type="RefSeq" id="WP_123105918.1">
    <property type="nucleotide sequence ID" value="NZ_CP127527.1"/>
</dbReference>
<dbReference type="GO" id="GO:0006598">
    <property type="term" value="P:polyamine catabolic process"/>
    <property type="evidence" value="ECO:0007669"/>
    <property type="project" value="TreeGrafter"/>
</dbReference>
<dbReference type="Gene3D" id="3.40.50.880">
    <property type="match status" value="1"/>
</dbReference>
<dbReference type="OrthoDB" id="5289487at2"/>
<dbReference type="PROSITE" id="PS51273">
    <property type="entry name" value="GATASE_TYPE_1"/>
    <property type="match status" value="1"/>
</dbReference>
<comment type="caution">
    <text evidence="1">The sequence shown here is derived from an EMBL/GenBank/DDBJ whole genome shotgun (WGS) entry which is preliminary data.</text>
</comment>
<dbReference type="Pfam" id="PF07722">
    <property type="entry name" value="Peptidase_C26"/>
    <property type="match status" value="1"/>
</dbReference>
<organism evidence="1">
    <name type="scientific">Acidithiobacillus sulfuriphilus</name>
    <dbReference type="NCBI Taxonomy" id="1867749"/>
    <lineage>
        <taxon>Bacteria</taxon>
        <taxon>Pseudomonadati</taxon>
        <taxon>Pseudomonadota</taxon>
        <taxon>Acidithiobacillia</taxon>
        <taxon>Acidithiobacillales</taxon>
        <taxon>Acidithiobacillaceae</taxon>
        <taxon>Acidithiobacillus</taxon>
    </lineage>
</organism>
<dbReference type="GO" id="GO:0033969">
    <property type="term" value="F:gamma-glutamyl-gamma-aminobutyrate hydrolase activity"/>
    <property type="evidence" value="ECO:0007669"/>
    <property type="project" value="TreeGrafter"/>
</dbReference>
<name>A0A3M8QP25_9PROT</name>
<dbReference type="SUPFAM" id="SSF52317">
    <property type="entry name" value="Class I glutamine amidotransferase-like"/>
    <property type="match status" value="1"/>
</dbReference>
<sequence>MDRKIPLIGLSTYGSDGGGRFGLPREYADVVIRAGAWPVLLPPMPLPVAPLLGRLDGLILCGGGDLDPGLYRGRQHEALYGIDRERDEFELALACDAIAIGLPILGICRGMQVINVALGGDLHEHLPDVAGAEVAHRADPSGPIFHPVRLRALSRLAEAVGPAPLETASWHHQAIRCLGKGLTVVAEAADGVVEAMELPAHPWLLGVQWHPELGGEDHSRHQALIDAFVLAAADWRG</sequence>